<proteinExistence type="predicted"/>
<comment type="caution">
    <text evidence="1">The sequence shown here is derived from an EMBL/GenBank/DDBJ whole genome shotgun (WGS) entry which is preliminary data.</text>
</comment>
<dbReference type="PATRIC" id="fig|1423739.3.peg.2518"/>
<organism evidence="1 2">
    <name type="scientific">Lentilactobacillus diolivorans DSM 14421</name>
    <dbReference type="NCBI Taxonomy" id="1423739"/>
    <lineage>
        <taxon>Bacteria</taxon>
        <taxon>Bacillati</taxon>
        <taxon>Bacillota</taxon>
        <taxon>Bacilli</taxon>
        <taxon>Lactobacillales</taxon>
        <taxon>Lactobacillaceae</taxon>
        <taxon>Lentilactobacillus</taxon>
    </lineage>
</organism>
<gene>
    <name evidence="1" type="ORF">FC85_GL002422</name>
</gene>
<dbReference type="RefSeq" id="WP_057864037.1">
    <property type="nucleotide sequence ID" value="NZ_AZEY01000023.1"/>
</dbReference>
<protein>
    <submittedName>
        <fullName evidence="1">Uncharacterized protein</fullName>
    </submittedName>
</protein>
<evidence type="ECO:0000313" key="1">
    <source>
        <dbReference type="EMBL" id="KRL68604.1"/>
    </source>
</evidence>
<dbReference type="STRING" id="1423739.FC85_GL002422"/>
<sequence>MKKHLILLTTLALGLLFFAMPIGTNAAYLNGNGYAREATHLVRARKTVRVYRVTTGNSEASNRFHFAGYLHKGSKVFASGYLMSTGGGRVIKSKYRYYHNYRTFFFVFGNHWLTSVR</sequence>
<reference evidence="1 2" key="1">
    <citation type="journal article" date="2015" name="Genome Announc.">
        <title>Expanding the biotechnology potential of lactobacilli through comparative genomics of 213 strains and associated genera.</title>
        <authorList>
            <person name="Sun Z."/>
            <person name="Harris H.M."/>
            <person name="McCann A."/>
            <person name="Guo C."/>
            <person name="Argimon S."/>
            <person name="Zhang W."/>
            <person name="Yang X."/>
            <person name="Jeffery I.B."/>
            <person name="Cooney J.C."/>
            <person name="Kagawa T.F."/>
            <person name="Liu W."/>
            <person name="Song Y."/>
            <person name="Salvetti E."/>
            <person name="Wrobel A."/>
            <person name="Rasinkangas P."/>
            <person name="Parkhill J."/>
            <person name="Rea M.C."/>
            <person name="O'Sullivan O."/>
            <person name="Ritari J."/>
            <person name="Douillard F.P."/>
            <person name="Paul Ross R."/>
            <person name="Yang R."/>
            <person name="Briner A.E."/>
            <person name="Felis G.E."/>
            <person name="de Vos W.M."/>
            <person name="Barrangou R."/>
            <person name="Klaenhammer T.R."/>
            <person name="Caufield P.W."/>
            <person name="Cui Y."/>
            <person name="Zhang H."/>
            <person name="O'Toole P.W."/>
        </authorList>
    </citation>
    <scope>NUCLEOTIDE SEQUENCE [LARGE SCALE GENOMIC DNA]</scope>
    <source>
        <strain evidence="1 2">DSM 14421</strain>
    </source>
</reference>
<dbReference type="AlphaFoldDB" id="A0A0R1SHP4"/>
<evidence type="ECO:0000313" key="2">
    <source>
        <dbReference type="Proteomes" id="UP000052013"/>
    </source>
</evidence>
<dbReference type="Proteomes" id="UP000052013">
    <property type="component" value="Unassembled WGS sequence"/>
</dbReference>
<name>A0A0R1SHP4_9LACO</name>
<dbReference type="EMBL" id="AZEY01000023">
    <property type="protein sequence ID" value="KRL68604.1"/>
    <property type="molecule type" value="Genomic_DNA"/>
</dbReference>
<accession>A0A0R1SHP4</accession>